<proteinExistence type="predicted"/>
<feature type="non-terminal residue" evidence="1">
    <location>
        <position position="101"/>
    </location>
</feature>
<dbReference type="Proteomes" id="UP000191672">
    <property type="component" value="Unassembled WGS sequence"/>
</dbReference>
<accession>A0A1V6QKP4</accession>
<keyword evidence="2" id="KW-1185">Reference proteome</keyword>
<dbReference type="EMBL" id="MDYN01000002">
    <property type="protein sequence ID" value="OQD89793.1"/>
    <property type="molecule type" value="Genomic_DNA"/>
</dbReference>
<dbReference type="AlphaFoldDB" id="A0A1V6QKP4"/>
<reference evidence="2" key="1">
    <citation type="journal article" date="2017" name="Nat. Microbiol.">
        <title>Global analysis of biosynthetic gene clusters reveals vast potential of secondary metabolite production in Penicillium species.</title>
        <authorList>
            <person name="Nielsen J.C."/>
            <person name="Grijseels S."/>
            <person name="Prigent S."/>
            <person name="Ji B."/>
            <person name="Dainat J."/>
            <person name="Nielsen K.F."/>
            <person name="Frisvad J.C."/>
            <person name="Workman M."/>
            <person name="Nielsen J."/>
        </authorList>
    </citation>
    <scope>NUCLEOTIDE SEQUENCE [LARGE SCALE GENOMIC DNA]</scope>
    <source>
        <strain evidence="2">IBT 31811</strain>
    </source>
</reference>
<name>A0A1V6QKP4_9EURO</name>
<evidence type="ECO:0000313" key="1">
    <source>
        <dbReference type="EMBL" id="OQD89793.1"/>
    </source>
</evidence>
<gene>
    <name evidence="1" type="ORF">PENANT_c002G10585</name>
</gene>
<organism evidence="1 2">
    <name type="scientific">Penicillium antarcticum</name>
    <dbReference type="NCBI Taxonomy" id="416450"/>
    <lineage>
        <taxon>Eukaryota</taxon>
        <taxon>Fungi</taxon>
        <taxon>Dikarya</taxon>
        <taxon>Ascomycota</taxon>
        <taxon>Pezizomycotina</taxon>
        <taxon>Eurotiomycetes</taxon>
        <taxon>Eurotiomycetidae</taxon>
        <taxon>Eurotiales</taxon>
        <taxon>Aspergillaceae</taxon>
        <taxon>Penicillium</taxon>
    </lineage>
</organism>
<comment type="caution">
    <text evidence="1">The sequence shown here is derived from an EMBL/GenBank/DDBJ whole genome shotgun (WGS) entry which is preliminary data.</text>
</comment>
<sequence>MRTASNSFTSVDHRGRRRVIKPAPMIGISRPRHDVLETALLVSQICLTPKARALGHELTAWSVGLATSGENYIIDKLGGRLYGSAKAEQLAFLVLEELGLC</sequence>
<evidence type="ECO:0000313" key="2">
    <source>
        <dbReference type="Proteomes" id="UP000191672"/>
    </source>
</evidence>
<protein>
    <submittedName>
        <fullName evidence="1">Uncharacterized protein</fullName>
    </submittedName>
</protein>